<feature type="transmembrane region" description="Helical" evidence="1">
    <location>
        <begin position="313"/>
        <end position="332"/>
    </location>
</feature>
<feature type="transmembrane region" description="Helical" evidence="1">
    <location>
        <begin position="53"/>
        <end position="74"/>
    </location>
</feature>
<evidence type="ECO:0000313" key="3">
    <source>
        <dbReference type="Proteomes" id="UP000294678"/>
    </source>
</evidence>
<dbReference type="GO" id="GO:0015293">
    <property type="term" value="F:symporter activity"/>
    <property type="evidence" value="ECO:0007669"/>
    <property type="project" value="InterPro"/>
</dbReference>
<accession>A0AA46I6A2</accession>
<dbReference type="GO" id="GO:0008643">
    <property type="term" value="P:carbohydrate transport"/>
    <property type="evidence" value="ECO:0007669"/>
    <property type="project" value="InterPro"/>
</dbReference>
<gene>
    <name evidence="2" type="ORF">EV215_0053</name>
</gene>
<dbReference type="PANTHER" id="PTHR11328">
    <property type="entry name" value="MAJOR FACILITATOR SUPERFAMILY DOMAIN-CONTAINING PROTEIN"/>
    <property type="match status" value="1"/>
</dbReference>
<dbReference type="GO" id="GO:0005886">
    <property type="term" value="C:plasma membrane"/>
    <property type="evidence" value="ECO:0007669"/>
    <property type="project" value="TreeGrafter"/>
</dbReference>
<dbReference type="InterPro" id="IPR036259">
    <property type="entry name" value="MFS_trans_sf"/>
</dbReference>
<reference evidence="2 3" key="1">
    <citation type="submission" date="2019-03" db="EMBL/GenBank/DDBJ databases">
        <title>Genomic Encyclopedia of Type Strains, Phase IV (KMG-IV): sequencing the most valuable type-strain genomes for metagenomic binning, comparative biology and taxonomic classification.</title>
        <authorList>
            <person name="Goeker M."/>
        </authorList>
    </citation>
    <scope>NUCLEOTIDE SEQUENCE [LARGE SCALE GENOMIC DNA]</scope>
    <source>
        <strain evidence="2 3">DSM 100055</strain>
    </source>
</reference>
<feature type="transmembrane region" description="Helical" evidence="1">
    <location>
        <begin position="247"/>
        <end position="271"/>
    </location>
</feature>
<feature type="transmembrane region" description="Helical" evidence="1">
    <location>
        <begin position="195"/>
        <end position="219"/>
    </location>
</feature>
<keyword evidence="1" id="KW-0472">Membrane</keyword>
<dbReference type="SUPFAM" id="SSF103473">
    <property type="entry name" value="MFS general substrate transporter"/>
    <property type="match status" value="1"/>
</dbReference>
<feature type="transmembrane region" description="Helical" evidence="1">
    <location>
        <begin position="121"/>
        <end position="147"/>
    </location>
</feature>
<dbReference type="Proteomes" id="UP000294678">
    <property type="component" value="Unassembled WGS sequence"/>
</dbReference>
<feature type="transmembrane region" description="Helical" evidence="1">
    <location>
        <begin position="12"/>
        <end position="33"/>
    </location>
</feature>
<proteinExistence type="predicted"/>
<dbReference type="AlphaFoldDB" id="A0AA46I6A2"/>
<evidence type="ECO:0000313" key="2">
    <source>
        <dbReference type="EMBL" id="TDT72265.1"/>
    </source>
</evidence>
<dbReference type="EMBL" id="SOBG01000001">
    <property type="protein sequence ID" value="TDT72265.1"/>
    <property type="molecule type" value="Genomic_DNA"/>
</dbReference>
<organism evidence="2 3">
    <name type="scientific">Hypnocyclicus thermotrophus</name>
    <dbReference type="NCBI Taxonomy" id="1627895"/>
    <lineage>
        <taxon>Bacteria</taxon>
        <taxon>Fusobacteriati</taxon>
        <taxon>Fusobacteriota</taxon>
        <taxon>Fusobacteriia</taxon>
        <taxon>Fusobacteriales</taxon>
        <taxon>Fusobacteriaceae</taxon>
        <taxon>Hypnocyclicus</taxon>
    </lineage>
</organism>
<dbReference type="InterPro" id="IPR039672">
    <property type="entry name" value="MFS_2"/>
</dbReference>
<keyword evidence="1" id="KW-0812">Transmembrane</keyword>
<dbReference type="Gene3D" id="1.20.1250.20">
    <property type="entry name" value="MFS general substrate transporter like domains"/>
    <property type="match status" value="2"/>
</dbReference>
<feature type="transmembrane region" description="Helical" evidence="1">
    <location>
        <begin position="95"/>
        <end position="115"/>
    </location>
</feature>
<keyword evidence="1" id="KW-1133">Transmembrane helix</keyword>
<evidence type="ECO:0000256" key="1">
    <source>
        <dbReference type="SAM" id="Phobius"/>
    </source>
</evidence>
<keyword evidence="3" id="KW-1185">Reference proteome</keyword>
<feature type="transmembrane region" description="Helical" evidence="1">
    <location>
        <begin position="391"/>
        <end position="410"/>
    </location>
</feature>
<sequence>MKEKKLKLLTIISYALGQLGWSMLMGIINIYLVWFYLAPKEANLPKYIPQGNILGFLTIIGLITMTGRFLDAVTDPWIANLSDKSKSKYGRRISFMMKSAVPLAIFTTLVFYSPVNSISLINVIFLVITLFSFYIFYTMYVTPYFALLSELGQNSNDKINLSTAISVTFFIGTAIAFFAPSFWNIFIANGMEKVLAIRITIGLMALVALIFLFIPVFTIDEKKYSDNKPSGQNMLDSIKSTFSNKNFLMFTISDLMYFTALTVFQTGLIYYTTVLMRLPEAMMGILNMMLVLFSFIFYPIVNILAKKIGKKKMLVFAFFNLMLTYLYIFFLGMEFLTISTKVQAYILVIVTSLPMAIFGILPNVVVADIAADDAERTGQRNEAMFFGVRTFMSKIGQMLAMLIFSSLLVFGKDVGHDLGIEVKFCIK</sequence>
<protein>
    <submittedName>
        <fullName evidence="2">GPH family glycoside/pentoside/hexuronide:cation symporter</fullName>
    </submittedName>
</protein>
<comment type="caution">
    <text evidence="2">The sequence shown here is derived from an EMBL/GenBank/DDBJ whole genome shotgun (WGS) entry which is preliminary data.</text>
</comment>
<name>A0AA46I6A2_9FUSO</name>
<feature type="transmembrane region" description="Helical" evidence="1">
    <location>
        <begin position="159"/>
        <end position="183"/>
    </location>
</feature>
<feature type="transmembrane region" description="Helical" evidence="1">
    <location>
        <begin position="283"/>
        <end position="301"/>
    </location>
</feature>
<feature type="transmembrane region" description="Helical" evidence="1">
    <location>
        <begin position="344"/>
        <end position="370"/>
    </location>
</feature>
<dbReference type="RefSeq" id="WP_134111797.1">
    <property type="nucleotide sequence ID" value="NZ_SOBG01000001.1"/>
</dbReference>
<dbReference type="PANTHER" id="PTHR11328:SF24">
    <property type="entry name" value="MAJOR FACILITATOR SUPERFAMILY (MFS) PROFILE DOMAIN-CONTAINING PROTEIN"/>
    <property type="match status" value="1"/>
</dbReference>
<dbReference type="Pfam" id="PF13347">
    <property type="entry name" value="MFS_2"/>
    <property type="match status" value="1"/>
</dbReference>